<accession>A0A176RUC3</accession>
<dbReference type="EMBL" id="LUTY01002841">
    <property type="protein sequence ID" value="OAD19340.1"/>
    <property type="molecule type" value="Genomic_DNA"/>
</dbReference>
<keyword evidence="3 4" id="KW-0408">Iron</keyword>
<evidence type="ECO:0000256" key="6">
    <source>
        <dbReference type="SAM" id="Phobius"/>
    </source>
</evidence>
<protein>
    <submittedName>
        <fullName evidence="8">Cytochrome c, class I</fullName>
    </submittedName>
</protein>
<evidence type="ECO:0000256" key="3">
    <source>
        <dbReference type="ARBA" id="ARBA00023004"/>
    </source>
</evidence>
<dbReference type="GO" id="GO:0020037">
    <property type="term" value="F:heme binding"/>
    <property type="evidence" value="ECO:0007669"/>
    <property type="project" value="InterPro"/>
</dbReference>
<keyword evidence="6" id="KW-1133">Transmembrane helix</keyword>
<dbReference type="PANTHER" id="PTHR33546">
    <property type="entry name" value="LARGE, MULTIFUNCTIONAL SECRETED PROTEIN-RELATED"/>
    <property type="match status" value="1"/>
</dbReference>
<sequence>MEIIPIMHLTSHLYFRSKLKELVFLLLGSLMILPLSLSAQSIEAGKTSYEKCAGCHTIGGGPLVGPDLKGVISRRDRSWLIRWIQEPDKMLAEGDQIATQQLKNAAAMPNLGISETEAKDILAYIESGPTVPEPTTQPVVEPTPPVVASTANSTQGKQAFEQKCAICHSIGGNGKVGTGPGEVGPDLKGITSLRETSWLVRWIQEPNKVLDEGGPIVTKHLEKYNNVRMPNLGISETEAKNILAYLAAESGDKPKEVEQPKQVVSQPPAAPAGDPEIGRALFIGEQSFANGGPACISCHTTSDVSGLGGGSLGPDLTKAYDKFGGDRALKSILVSLPYPTMKGVFSKKPVQKEEAAHLTAYFAKTLSLAEKPSMDFTIIMISIGGFLFLYLLTHFLWRKRLTGVRIPLVGR</sequence>
<evidence type="ECO:0000256" key="1">
    <source>
        <dbReference type="ARBA" id="ARBA00022617"/>
    </source>
</evidence>
<feature type="domain" description="Cytochrome c" evidence="7">
    <location>
        <begin position="273"/>
        <end position="366"/>
    </location>
</feature>
<feature type="domain" description="Cytochrome c" evidence="7">
    <location>
        <begin position="151"/>
        <end position="250"/>
    </location>
</feature>
<feature type="domain" description="Cytochrome c" evidence="7">
    <location>
        <begin position="40"/>
        <end position="129"/>
    </location>
</feature>
<proteinExistence type="predicted"/>
<keyword evidence="6" id="KW-0812">Transmembrane</keyword>
<keyword evidence="9" id="KW-1185">Reference proteome</keyword>
<evidence type="ECO:0000313" key="8">
    <source>
        <dbReference type="EMBL" id="OAD19340.1"/>
    </source>
</evidence>
<dbReference type="PANTHER" id="PTHR33546:SF1">
    <property type="entry name" value="LARGE, MULTIFUNCTIONAL SECRETED PROTEIN"/>
    <property type="match status" value="1"/>
</dbReference>
<dbReference type="GO" id="GO:0046872">
    <property type="term" value="F:metal ion binding"/>
    <property type="evidence" value="ECO:0007669"/>
    <property type="project" value="UniProtKB-KW"/>
</dbReference>
<dbReference type="GO" id="GO:0009055">
    <property type="term" value="F:electron transfer activity"/>
    <property type="evidence" value="ECO:0007669"/>
    <property type="project" value="InterPro"/>
</dbReference>
<reference evidence="8 9" key="1">
    <citation type="submission" date="2016-05" db="EMBL/GenBank/DDBJ databases">
        <title>Single-cell genome of chain-forming Candidatus Thiomargarita nelsonii and comparison to other large sulfur-oxidizing bacteria.</title>
        <authorList>
            <person name="Winkel M."/>
            <person name="Salman V."/>
            <person name="Woyke T."/>
            <person name="Schulz-Vogt H."/>
            <person name="Richter M."/>
            <person name="Flood B."/>
            <person name="Bailey J."/>
            <person name="Amann R."/>
            <person name="Mussmann M."/>
        </authorList>
    </citation>
    <scope>NUCLEOTIDE SEQUENCE [LARGE SCALE GENOMIC DNA]</scope>
    <source>
        <strain evidence="8 9">THI036</strain>
    </source>
</reference>
<dbReference type="PROSITE" id="PS51007">
    <property type="entry name" value="CYTC"/>
    <property type="match status" value="3"/>
</dbReference>
<dbReference type="InterPro" id="IPR009056">
    <property type="entry name" value="Cyt_c-like_dom"/>
</dbReference>
<dbReference type="Pfam" id="PF00034">
    <property type="entry name" value="Cytochrom_C"/>
    <property type="match status" value="2"/>
</dbReference>
<keyword evidence="2 4" id="KW-0479">Metal-binding</keyword>
<dbReference type="SUPFAM" id="SSF46626">
    <property type="entry name" value="Cytochrome c"/>
    <property type="match status" value="3"/>
</dbReference>
<evidence type="ECO:0000259" key="7">
    <source>
        <dbReference type="PROSITE" id="PS51007"/>
    </source>
</evidence>
<evidence type="ECO:0000256" key="5">
    <source>
        <dbReference type="SAM" id="MobiDB-lite"/>
    </source>
</evidence>
<keyword evidence="1 4" id="KW-0349">Heme</keyword>
<name>A0A176RUC3_9GAMM</name>
<organism evidence="8 9">
    <name type="scientific">Candidatus Thiomargarita nelsonii</name>
    <dbReference type="NCBI Taxonomy" id="1003181"/>
    <lineage>
        <taxon>Bacteria</taxon>
        <taxon>Pseudomonadati</taxon>
        <taxon>Pseudomonadota</taxon>
        <taxon>Gammaproteobacteria</taxon>
        <taxon>Thiotrichales</taxon>
        <taxon>Thiotrichaceae</taxon>
        <taxon>Thiomargarita</taxon>
    </lineage>
</organism>
<comment type="caution">
    <text evidence="8">The sequence shown here is derived from an EMBL/GenBank/DDBJ whole genome shotgun (WGS) entry which is preliminary data.</text>
</comment>
<dbReference type="InterPro" id="IPR036909">
    <property type="entry name" value="Cyt_c-like_dom_sf"/>
</dbReference>
<evidence type="ECO:0000313" key="9">
    <source>
        <dbReference type="Proteomes" id="UP000076962"/>
    </source>
</evidence>
<evidence type="ECO:0000256" key="4">
    <source>
        <dbReference type="PROSITE-ProRule" id="PRU00433"/>
    </source>
</evidence>
<gene>
    <name evidence="8" type="ORF">THIOM_005033</name>
</gene>
<dbReference type="Proteomes" id="UP000076962">
    <property type="component" value="Unassembled WGS sequence"/>
</dbReference>
<feature type="transmembrane region" description="Helical" evidence="6">
    <location>
        <begin position="376"/>
        <end position="397"/>
    </location>
</feature>
<dbReference type="AlphaFoldDB" id="A0A176RUC3"/>
<feature type="region of interest" description="Disordered" evidence="5">
    <location>
        <begin position="253"/>
        <end position="273"/>
    </location>
</feature>
<dbReference type="Gene3D" id="1.10.760.10">
    <property type="entry name" value="Cytochrome c-like domain"/>
    <property type="match status" value="3"/>
</dbReference>
<evidence type="ECO:0000256" key="2">
    <source>
        <dbReference type="ARBA" id="ARBA00022723"/>
    </source>
</evidence>
<keyword evidence="6" id="KW-0472">Membrane</keyword>